<sequence length="55" mass="6263">MKISYGPQPFIQPYAPKTWRTPADAMVTRFYDWAADEGHRHPTGPNGGQHQWHAG</sequence>
<comment type="caution">
    <text evidence="2">The sequence shown here is derived from an EMBL/GenBank/DDBJ whole genome shotgun (WGS) entry which is preliminary data.</text>
</comment>
<dbReference type="Pfam" id="PF04673">
    <property type="entry name" value="Cyclase_polyket"/>
    <property type="match status" value="1"/>
</dbReference>
<dbReference type="Gene3D" id="3.30.70.1090">
    <property type="entry name" value="Dimeric alpha+beta barrel"/>
    <property type="match status" value="1"/>
</dbReference>
<dbReference type="Proteomes" id="UP001500418">
    <property type="component" value="Unassembled WGS sequence"/>
</dbReference>
<dbReference type="InterPro" id="IPR038474">
    <property type="entry name" value="Polyketide_synth_cyclase_sf"/>
</dbReference>
<proteinExistence type="predicted"/>
<keyword evidence="3" id="KW-1185">Reference proteome</keyword>
<protein>
    <submittedName>
        <fullName evidence="2">Uncharacterized protein</fullName>
    </submittedName>
</protein>
<name>A0ABN1P1J4_9ACTN</name>
<dbReference type="EMBL" id="BAAAID010000005">
    <property type="protein sequence ID" value="GAA0920736.1"/>
    <property type="molecule type" value="Genomic_DNA"/>
</dbReference>
<organism evidence="2 3">
    <name type="scientific">Streptomyces rhizosphaericus</name>
    <dbReference type="NCBI Taxonomy" id="114699"/>
    <lineage>
        <taxon>Bacteria</taxon>
        <taxon>Bacillati</taxon>
        <taxon>Actinomycetota</taxon>
        <taxon>Actinomycetes</taxon>
        <taxon>Kitasatosporales</taxon>
        <taxon>Streptomycetaceae</taxon>
        <taxon>Streptomyces</taxon>
        <taxon>Streptomyces violaceusniger group</taxon>
    </lineage>
</organism>
<dbReference type="InterPro" id="IPR006765">
    <property type="entry name" value="Polyketide_synth_cyclase"/>
</dbReference>
<evidence type="ECO:0000313" key="2">
    <source>
        <dbReference type="EMBL" id="GAA0920736.1"/>
    </source>
</evidence>
<feature type="region of interest" description="Disordered" evidence="1">
    <location>
        <begin position="36"/>
        <end position="55"/>
    </location>
</feature>
<evidence type="ECO:0000313" key="3">
    <source>
        <dbReference type="Proteomes" id="UP001500418"/>
    </source>
</evidence>
<gene>
    <name evidence="2" type="ORF">GCM10009575_013830</name>
</gene>
<dbReference type="SUPFAM" id="SSF54909">
    <property type="entry name" value="Dimeric alpha+beta barrel"/>
    <property type="match status" value="1"/>
</dbReference>
<reference evidence="2 3" key="1">
    <citation type="journal article" date="2019" name="Int. J. Syst. Evol. Microbiol.">
        <title>The Global Catalogue of Microorganisms (GCM) 10K type strain sequencing project: providing services to taxonomists for standard genome sequencing and annotation.</title>
        <authorList>
            <consortium name="The Broad Institute Genomics Platform"/>
            <consortium name="The Broad Institute Genome Sequencing Center for Infectious Disease"/>
            <person name="Wu L."/>
            <person name="Ma J."/>
        </authorList>
    </citation>
    <scope>NUCLEOTIDE SEQUENCE [LARGE SCALE GENOMIC DNA]</scope>
    <source>
        <strain evidence="2 3">JCM 11444</strain>
    </source>
</reference>
<dbReference type="InterPro" id="IPR011008">
    <property type="entry name" value="Dimeric_a/b-barrel"/>
</dbReference>
<evidence type="ECO:0000256" key="1">
    <source>
        <dbReference type="SAM" id="MobiDB-lite"/>
    </source>
</evidence>
<accession>A0ABN1P1J4</accession>